<name>A0ABV0RE19_9TELE</name>
<reference evidence="1 2" key="1">
    <citation type="submission" date="2021-06" db="EMBL/GenBank/DDBJ databases">
        <authorList>
            <person name="Palmer J.M."/>
        </authorList>
    </citation>
    <scope>NUCLEOTIDE SEQUENCE [LARGE SCALE GENOMIC DNA]</scope>
    <source>
        <strain evidence="1 2">XC_2019</strain>
        <tissue evidence="1">Muscle</tissue>
    </source>
</reference>
<dbReference type="Proteomes" id="UP001434883">
    <property type="component" value="Unassembled WGS sequence"/>
</dbReference>
<evidence type="ECO:0000313" key="2">
    <source>
        <dbReference type="Proteomes" id="UP001434883"/>
    </source>
</evidence>
<proteinExistence type="predicted"/>
<keyword evidence="2" id="KW-1185">Reference proteome</keyword>
<organism evidence="1 2">
    <name type="scientific">Xenoophorus captivus</name>
    <dbReference type="NCBI Taxonomy" id="1517983"/>
    <lineage>
        <taxon>Eukaryota</taxon>
        <taxon>Metazoa</taxon>
        <taxon>Chordata</taxon>
        <taxon>Craniata</taxon>
        <taxon>Vertebrata</taxon>
        <taxon>Euteleostomi</taxon>
        <taxon>Actinopterygii</taxon>
        <taxon>Neopterygii</taxon>
        <taxon>Teleostei</taxon>
        <taxon>Neoteleostei</taxon>
        <taxon>Acanthomorphata</taxon>
        <taxon>Ovalentaria</taxon>
        <taxon>Atherinomorphae</taxon>
        <taxon>Cyprinodontiformes</taxon>
        <taxon>Goodeidae</taxon>
        <taxon>Xenoophorus</taxon>
    </lineage>
</organism>
<gene>
    <name evidence="1" type="ORF">XENOCAPTIV_028921</name>
</gene>
<dbReference type="EMBL" id="JAHRIN010042820">
    <property type="protein sequence ID" value="MEQ2206404.1"/>
    <property type="molecule type" value="Genomic_DNA"/>
</dbReference>
<evidence type="ECO:0000313" key="1">
    <source>
        <dbReference type="EMBL" id="MEQ2206404.1"/>
    </source>
</evidence>
<accession>A0ABV0RE19</accession>
<comment type="caution">
    <text evidence="1">The sequence shown here is derived from an EMBL/GenBank/DDBJ whole genome shotgun (WGS) entry which is preliminary data.</text>
</comment>
<protein>
    <recommendedName>
        <fullName evidence="3">Secreted protein</fullName>
    </recommendedName>
</protein>
<evidence type="ECO:0008006" key="3">
    <source>
        <dbReference type="Google" id="ProtNLM"/>
    </source>
</evidence>
<sequence>MSLRSNVLSSSTPTSLIMSSWTLLYAQVYSDAETGRGHPQTVATKWSMKLSNILSASNLTKVSTLGRVRFSSRPLPACFIPLHPTFQNKPIGSMKFEDL</sequence>